<dbReference type="EMBL" id="QZEY01000017">
    <property type="protein sequence ID" value="RJL23901.1"/>
    <property type="molecule type" value="Genomic_DNA"/>
</dbReference>
<dbReference type="RefSeq" id="WP_119930157.1">
    <property type="nucleotide sequence ID" value="NZ_QZEY01000017.1"/>
</dbReference>
<keyword evidence="4" id="KW-1185">Reference proteome</keyword>
<evidence type="ECO:0000259" key="2">
    <source>
        <dbReference type="Pfam" id="PF13581"/>
    </source>
</evidence>
<dbReference type="Proteomes" id="UP000265768">
    <property type="component" value="Unassembled WGS sequence"/>
</dbReference>
<dbReference type="PANTHER" id="PTHR35526">
    <property type="entry name" value="ANTI-SIGMA-F FACTOR RSBW-RELATED"/>
    <property type="match status" value="1"/>
</dbReference>
<proteinExistence type="predicted"/>
<organism evidence="3 4">
    <name type="scientific">Bailinhaonella thermotolerans</name>
    <dbReference type="NCBI Taxonomy" id="1070861"/>
    <lineage>
        <taxon>Bacteria</taxon>
        <taxon>Bacillati</taxon>
        <taxon>Actinomycetota</taxon>
        <taxon>Actinomycetes</taxon>
        <taxon>Streptosporangiales</taxon>
        <taxon>Streptosporangiaceae</taxon>
        <taxon>Bailinhaonella</taxon>
    </lineage>
</organism>
<comment type="caution">
    <text evidence="3">The sequence shown here is derived from an EMBL/GenBank/DDBJ whole genome shotgun (WGS) entry which is preliminary data.</text>
</comment>
<evidence type="ECO:0000256" key="1">
    <source>
        <dbReference type="ARBA" id="ARBA00022527"/>
    </source>
</evidence>
<accession>A0A3A4A7D8</accession>
<evidence type="ECO:0000313" key="3">
    <source>
        <dbReference type="EMBL" id="RJL23901.1"/>
    </source>
</evidence>
<keyword evidence="1" id="KW-0418">Kinase</keyword>
<reference evidence="3 4" key="1">
    <citation type="submission" date="2018-09" db="EMBL/GenBank/DDBJ databases">
        <title>YIM 75507 draft genome.</title>
        <authorList>
            <person name="Tang S."/>
            <person name="Feng Y."/>
        </authorList>
    </citation>
    <scope>NUCLEOTIDE SEQUENCE [LARGE SCALE GENOMIC DNA]</scope>
    <source>
        <strain evidence="3 4">YIM 75507</strain>
    </source>
</reference>
<dbReference type="InterPro" id="IPR003594">
    <property type="entry name" value="HATPase_dom"/>
</dbReference>
<keyword evidence="1" id="KW-0808">Transferase</keyword>
<dbReference type="GO" id="GO:0004674">
    <property type="term" value="F:protein serine/threonine kinase activity"/>
    <property type="evidence" value="ECO:0007669"/>
    <property type="project" value="UniProtKB-KW"/>
</dbReference>
<dbReference type="PANTHER" id="PTHR35526:SF3">
    <property type="entry name" value="ANTI-SIGMA-F FACTOR RSBW"/>
    <property type="match status" value="1"/>
</dbReference>
<dbReference type="CDD" id="cd16936">
    <property type="entry name" value="HATPase_RsbW-like"/>
    <property type="match status" value="1"/>
</dbReference>
<keyword evidence="3" id="KW-0547">Nucleotide-binding</keyword>
<gene>
    <name evidence="3" type="ORF">D5H75_31165</name>
</gene>
<name>A0A3A4A7D8_9ACTN</name>
<dbReference type="SUPFAM" id="SSF55874">
    <property type="entry name" value="ATPase domain of HSP90 chaperone/DNA topoisomerase II/histidine kinase"/>
    <property type="match status" value="1"/>
</dbReference>
<dbReference type="GO" id="GO:0005524">
    <property type="term" value="F:ATP binding"/>
    <property type="evidence" value="ECO:0007669"/>
    <property type="project" value="UniProtKB-KW"/>
</dbReference>
<dbReference type="Gene3D" id="3.30.565.10">
    <property type="entry name" value="Histidine kinase-like ATPase, C-terminal domain"/>
    <property type="match status" value="1"/>
</dbReference>
<dbReference type="InterPro" id="IPR036890">
    <property type="entry name" value="HATPase_C_sf"/>
</dbReference>
<dbReference type="InterPro" id="IPR050267">
    <property type="entry name" value="Anti-sigma-factor_SerPK"/>
</dbReference>
<dbReference type="OrthoDB" id="3476098at2"/>
<dbReference type="AlphaFoldDB" id="A0A3A4A7D8"/>
<protein>
    <submittedName>
        <fullName evidence="3">ATP-binding protein</fullName>
    </submittedName>
</protein>
<keyword evidence="3" id="KW-0067">ATP-binding</keyword>
<feature type="domain" description="Histidine kinase/HSP90-like ATPase" evidence="2">
    <location>
        <begin position="130"/>
        <end position="242"/>
    </location>
</feature>
<dbReference type="Pfam" id="PF13581">
    <property type="entry name" value="HATPase_c_2"/>
    <property type="match status" value="1"/>
</dbReference>
<evidence type="ECO:0000313" key="4">
    <source>
        <dbReference type="Proteomes" id="UP000265768"/>
    </source>
</evidence>
<sequence>MRPGYSVVPAVSDVPLAGIVLRRPRERAVSVPLWTPAARPEVIESRGRTRCPRCIPKPRSAHAWVRPRRPGVPCRLWPVPSAPRRRPRAAFSGRLRSAPVAWRYRWTGNSAMSSAEEATFSCQAAGWRLPAGAEAVTRARELARATLARWGLEPATPEAVLLISELVTNALVHGRAPIHLHLSCDGNPRMLQCQVSDASPEEPRQHPADSGEPHGRGLMILAAIASSHGWHVVPGGKAVWFTYRIPDRS</sequence>
<keyword evidence="1" id="KW-0723">Serine/threonine-protein kinase</keyword>